<gene>
    <name evidence="5" type="ORF">BBN53_10600</name>
    <name evidence="6" type="ORF">ERS370011_00436</name>
</gene>
<protein>
    <submittedName>
        <fullName evidence="6">Transcriptional regulator NanR</fullName>
    </submittedName>
</protein>
<evidence type="ECO:0000313" key="6">
    <source>
        <dbReference type="EMBL" id="CUI40313.1"/>
    </source>
</evidence>
<name>A0A0J6C9L2_9BORD</name>
<reference evidence="5 8" key="2">
    <citation type="submission" date="2016-07" db="EMBL/GenBank/DDBJ databases">
        <title>Complete genome sequences of Bordetella pseudohinzii.</title>
        <authorList>
            <person name="Spilker T."/>
            <person name="Darrah R."/>
            <person name="LiPuma J.J."/>
        </authorList>
    </citation>
    <scope>NUCLEOTIDE SEQUENCE [LARGE SCALE GENOMIC DNA]</scope>
    <source>
        <strain evidence="5 8">HI4681</strain>
    </source>
</reference>
<sequence length="223" mass="24657">MSRTRQPEVSNDVARLVTQIRAIIGKGEELPPERVLAGLLNVNRHRLRLALETLRQAAELPRPVIRRNDSPVLKSDVVVQDTNALEVIELRMVLEPAIARLAAVRASPVQIAKILEAATTPRGVTRTIGDIAFHKLLADSSGNQLAASLYAFLRRVGSDHRLHVPAVSAVTRERIELRDQEHRAIAEAIAARSPDAAEQAMRQHLRRVQHEIADRLNPLATTA</sequence>
<dbReference type="PANTHER" id="PTHR43537">
    <property type="entry name" value="TRANSCRIPTIONAL REGULATOR, GNTR FAMILY"/>
    <property type="match status" value="1"/>
</dbReference>
<dbReference type="InterPro" id="IPR036388">
    <property type="entry name" value="WH-like_DNA-bd_sf"/>
</dbReference>
<dbReference type="KEGG" id="bpdz:BBN53_10600"/>
<dbReference type="GO" id="GO:0003677">
    <property type="term" value="F:DNA binding"/>
    <property type="evidence" value="ECO:0007669"/>
    <property type="project" value="UniProtKB-KW"/>
</dbReference>
<dbReference type="Proteomes" id="UP000053096">
    <property type="component" value="Unassembled WGS sequence"/>
</dbReference>
<dbReference type="RefSeq" id="WP_043209050.1">
    <property type="nucleotide sequence ID" value="NZ_CAJGUP010000138.1"/>
</dbReference>
<feature type="domain" description="GntR C-terminal" evidence="4">
    <location>
        <begin position="86"/>
        <end position="207"/>
    </location>
</feature>
<dbReference type="Proteomes" id="UP000092950">
    <property type="component" value="Chromosome"/>
</dbReference>
<dbReference type="Gene3D" id="1.10.10.10">
    <property type="entry name" value="Winged helix-like DNA-binding domain superfamily/Winged helix DNA-binding domain"/>
    <property type="match status" value="1"/>
</dbReference>
<dbReference type="Pfam" id="PF07729">
    <property type="entry name" value="FCD"/>
    <property type="match status" value="1"/>
</dbReference>
<keyword evidence="8" id="KW-1185">Reference proteome</keyword>
<dbReference type="AlphaFoldDB" id="A0A0J6C9L2"/>
<dbReference type="EMBL" id="CYTV01000001">
    <property type="protein sequence ID" value="CUI40313.1"/>
    <property type="molecule type" value="Genomic_DNA"/>
</dbReference>
<organism evidence="6 7">
    <name type="scientific">Bordetella pseudohinzii</name>
    <dbReference type="NCBI Taxonomy" id="1331258"/>
    <lineage>
        <taxon>Bacteria</taxon>
        <taxon>Pseudomonadati</taxon>
        <taxon>Pseudomonadota</taxon>
        <taxon>Betaproteobacteria</taxon>
        <taxon>Burkholderiales</taxon>
        <taxon>Alcaligenaceae</taxon>
        <taxon>Bordetella</taxon>
    </lineage>
</organism>
<evidence type="ECO:0000256" key="1">
    <source>
        <dbReference type="ARBA" id="ARBA00023015"/>
    </source>
</evidence>
<proteinExistence type="predicted"/>
<evidence type="ECO:0000256" key="3">
    <source>
        <dbReference type="ARBA" id="ARBA00023163"/>
    </source>
</evidence>
<evidence type="ECO:0000313" key="8">
    <source>
        <dbReference type="Proteomes" id="UP000092950"/>
    </source>
</evidence>
<evidence type="ECO:0000313" key="5">
    <source>
        <dbReference type="EMBL" id="ANY16306.1"/>
    </source>
</evidence>
<dbReference type="EMBL" id="CP016440">
    <property type="protein sequence ID" value="ANY16306.1"/>
    <property type="molecule type" value="Genomic_DNA"/>
</dbReference>
<dbReference type="Gene3D" id="1.20.120.530">
    <property type="entry name" value="GntR ligand-binding domain-like"/>
    <property type="match status" value="1"/>
</dbReference>
<dbReference type="PANTHER" id="PTHR43537:SF44">
    <property type="entry name" value="GNTR FAMILY REGULATORY PROTEIN"/>
    <property type="match status" value="1"/>
</dbReference>
<accession>A0A0M7CLZ8</accession>
<dbReference type="InterPro" id="IPR008920">
    <property type="entry name" value="TF_FadR/GntR_C"/>
</dbReference>
<reference evidence="6 7" key="1">
    <citation type="submission" date="2015-09" db="EMBL/GenBank/DDBJ databases">
        <authorList>
            <person name="Jackson K.R."/>
            <person name="Lunt B.L."/>
            <person name="Fisher J.N.B."/>
            <person name="Gardner A.V."/>
            <person name="Bailey M.E."/>
            <person name="Deus L.M."/>
            <person name="Earl A.S."/>
            <person name="Gibby P.D."/>
            <person name="Hartmann K.A."/>
            <person name="Liu J.E."/>
            <person name="Manci A.M."/>
            <person name="Nielsen D.A."/>
            <person name="Solomon M.B."/>
            <person name="Breakwell D.P."/>
            <person name="Burnett S.H."/>
            <person name="Grose J.H."/>
        </authorList>
    </citation>
    <scope>NUCLEOTIDE SEQUENCE [LARGE SCALE GENOMIC DNA]</scope>
    <source>
        <strain evidence="6 7">2789STDY5608636</strain>
    </source>
</reference>
<accession>A0A0J6C9L2</accession>
<evidence type="ECO:0000256" key="2">
    <source>
        <dbReference type="ARBA" id="ARBA00023125"/>
    </source>
</evidence>
<dbReference type="InterPro" id="IPR011711">
    <property type="entry name" value="GntR_C"/>
</dbReference>
<dbReference type="SMART" id="SM00895">
    <property type="entry name" value="FCD"/>
    <property type="match status" value="1"/>
</dbReference>
<keyword evidence="1" id="KW-0805">Transcription regulation</keyword>
<evidence type="ECO:0000313" key="7">
    <source>
        <dbReference type="Proteomes" id="UP000053096"/>
    </source>
</evidence>
<keyword evidence="2" id="KW-0238">DNA-binding</keyword>
<dbReference type="SUPFAM" id="SSF48008">
    <property type="entry name" value="GntR ligand-binding domain-like"/>
    <property type="match status" value="1"/>
</dbReference>
<keyword evidence="3" id="KW-0804">Transcription</keyword>
<evidence type="ECO:0000259" key="4">
    <source>
        <dbReference type="SMART" id="SM00895"/>
    </source>
</evidence>